<feature type="compositionally biased region" description="Low complexity" evidence="7">
    <location>
        <begin position="349"/>
        <end position="366"/>
    </location>
</feature>
<evidence type="ECO:0000256" key="5">
    <source>
        <dbReference type="ARBA" id="ARBA00023242"/>
    </source>
</evidence>
<feature type="region of interest" description="Disordered" evidence="7">
    <location>
        <begin position="1671"/>
        <end position="1705"/>
    </location>
</feature>
<feature type="domain" description="CCHC-type" evidence="9">
    <location>
        <begin position="158"/>
        <end position="171"/>
    </location>
</feature>
<dbReference type="GO" id="GO:0016567">
    <property type="term" value="P:protein ubiquitination"/>
    <property type="evidence" value="ECO:0007669"/>
    <property type="project" value="InterPro"/>
</dbReference>
<feature type="domain" description="RING-type" evidence="8">
    <location>
        <begin position="255"/>
        <end position="296"/>
    </location>
</feature>
<feature type="compositionally biased region" description="Basic residues" evidence="7">
    <location>
        <begin position="784"/>
        <end position="815"/>
    </location>
</feature>
<evidence type="ECO:0000256" key="7">
    <source>
        <dbReference type="SAM" id="MobiDB-lite"/>
    </source>
</evidence>
<feature type="compositionally biased region" description="Basic residues" evidence="7">
    <location>
        <begin position="698"/>
        <end position="708"/>
    </location>
</feature>
<keyword evidence="3 6" id="KW-0863">Zinc-finger</keyword>
<dbReference type="InterPro" id="IPR013083">
    <property type="entry name" value="Znf_RING/FYVE/PHD"/>
</dbReference>
<feature type="compositionally biased region" description="Basic residues" evidence="7">
    <location>
        <begin position="1598"/>
        <end position="1628"/>
    </location>
</feature>
<feature type="region of interest" description="Disordered" evidence="7">
    <location>
        <begin position="334"/>
        <end position="371"/>
    </location>
</feature>
<sequence length="1705" mass="184449">MSSVHYKFKSCLNYDTVTFDGLHISLADLKKAIIQQKKLGKSVEFDLQITNAQSNQRYVCDDDLIPKNASVIVTRVPVNEPQRSQMRTWLPRSDDYRKSPNNQDFMHDRLSQTPDLANADASENDKIEAMLAQSKFFDPLSYSKGKALSGTPPLGYVCFKCGKPGHYIYSCSLKGEPNMGDMKIKRSTGIPLSFLTVVDSPDHPGALLTHSGHFAVPTIDAMAYKMGKKERPPFLPDPTPVTTAAVVSAPSELLCPLCNELLTDAVVIPCCGNSFCDECVRNALLDSEDHECPSCHEIDVSPDKLISNILLRQAVINYHNQTGYTKVKRDQIVAQQQQQQQQPQPPPSQQQEQQQPLQQQQQQPAQLKMNQLQPSAQLPGMPQQMQKSAAQALPPAAATSAPLGTAAAAAVVAPAPAPAAAATATAAEGVPLAVPPAGAHPQHPVHTPLVAPTDSRLPSGEQGPNPLHDDKPISHRPGEPHKGMAVPVLGARLRNIRPLQLVRDMNRMPGPMRNRMADRSAVVRNPGHPHQVAPVMQHMPQVLTSAQQQTPASYIPSRASLPAATMPGPTYRMPHPPPPGVSTGPVMPPPSGFIAPPIAPYSAGPRLYQIRSVPTGPRPLTPEEFYREKQRLIEEDKKKSDPFDDFARELMEFRQEQKRRQVDLNYTLSSSRSRSRSNSRSYSRSPRSLSRSPYRSRSSSRSRSRSRYRSSSPSRGGSSSSRSRSSSRGPPPASSRGRRYRSRTRSRSRSRSYTPARKYSRSRSRSRSISRSRSRSRSPLSTFYHHHHHHHRHSRSPGRSSRRSRTPPYRSRGRTRSPLAPISTRDPFYRKDWSPSYNRSLRSTAAPAGTSAANSSSHGPGKRFSPPERPFPPRFPHYTPPQRPEDYYRYDSHAYEDYYRDYFSRYAPHTTYPAPSTLPASAASSVATGYDRPYYDIRGRPVTQPIAPAAVNVVVGSNSPPNRPRKRPVSRSPLRRERPRDKGDSKPGKSAAGGEPAPAAKPTKEKAKKASKVVDEDGHHKRLERKREEKAERLAREKSSAVGLVSAKKSTSRAGDKALSKEKKKAESKRVKSEKASASKNPSVPLDMYGKQGSENLKDGGCPVNANNPGSTAATAAGATNTAAVSSVAAAKRREAAEKTVGGAASKRMQETHIDPQAVTANPKMVHLTTLADAKETAHVGDTRAVAVASSSSRAVVTAASAAASSAAKLKRKARLQQQPVELAQKGSGGGPSTEDIEKTLTSKKSRREVSATEKGLQEAEYGSKALEWSGRHESDMMLPAPELSKWERDDYEVHMEPMKPKKKPLERKPLPKSVIESAEKAITEKRLKPSMLPPRKVYVDDKDTRKPGSVQITIAGGEKSRAEPVDRRIAVGRNHRPTSREAALVSPSTFSSSAAGPSSNVASAAVAAAGSASLSSVSSQAKGHHHHHHHHQPQRQRHHHHHHQDVRIARSSDSKDGGGGSGGGGGGGGVAARVGERFERKESMVDEAKFVPDYSESSSESDDVAAPGNTDVAADPSEMTSSRRVTSGSGARRSSSSRTASAAGGSGSRVGGSSGGGGDAGVTAPVEEQEEPSGKRRSGKRSKESGGGSSGGGTSGKKNKKHKKHKKHKSKKSKHKSKKSHKQRHRSGSREKSAARLLHQPAAAAMPSSSPGVAVAAMSAGVPSASLPTAAATATTKGHSTYHHDPTHQPVDGGKVRSSIATKY</sequence>
<dbReference type="RefSeq" id="XP_029652281.1">
    <property type="nucleotide sequence ID" value="XM_029796421.2"/>
</dbReference>
<dbReference type="InterPro" id="IPR014891">
    <property type="entry name" value="DWNN_domain"/>
</dbReference>
<dbReference type="CDD" id="cd16620">
    <property type="entry name" value="vRING-HC-C4C4_RBBP6"/>
    <property type="match status" value="1"/>
</dbReference>
<dbReference type="SMART" id="SM01180">
    <property type="entry name" value="DWNN"/>
    <property type="match status" value="1"/>
</dbReference>
<dbReference type="GO" id="GO:0061630">
    <property type="term" value="F:ubiquitin protein ligase activity"/>
    <property type="evidence" value="ECO:0007669"/>
    <property type="project" value="InterPro"/>
</dbReference>
<evidence type="ECO:0000256" key="1">
    <source>
        <dbReference type="ARBA" id="ARBA00004123"/>
    </source>
</evidence>
<accession>A0A6P7TTR0</accession>
<dbReference type="PANTHER" id="PTHR15439:SF0">
    <property type="entry name" value="CELL DIVISION CYCLE AND APOPTOSIS REGULATOR PROTEIN 1-RELATED"/>
    <property type="match status" value="1"/>
</dbReference>
<evidence type="ECO:0000256" key="3">
    <source>
        <dbReference type="ARBA" id="ARBA00022771"/>
    </source>
</evidence>
<protein>
    <submittedName>
        <fullName evidence="12 13">E3 ubiquitin-protein ligase RBBP6 isoform X1</fullName>
    </submittedName>
</protein>
<feature type="compositionally biased region" description="Basic and acidic residues" evidence="7">
    <location>
        <begin position="1012"/>
        <end position="1039"/>
    </location>
</feature>
<feature type="region of interest" description="Disordered" evidence="7">
    <location>
        <begin position="433"/>
        <end position="484"/>
    </location>
</feature>
<gene>
    <name evidence="12 13 14 15" type="primary">LOC115225468</name>
</gene>
<dbReference type="InterPro" id="IPR033489">
    <property type="entry name" value="RBBP6"/>
</dbReference>
<evidence type="ECO:0000313" key="14">
    <source>
        <dbReference type="RefSeq" id="XP_036370021.1"/>
    </source>
</evidence>
<evidence type="ECO:0000313" key="13">
    <source>
        <dbReference type="RefSeq" id="XP_036370020.1"/>
    </source>
</evidence>
<dbReference type="PROSITE" id="PS51282">
    <property type="entry name" value="DWNN"/>
    <property type="match status" value="1"/>
</dbReference>
<evidence type="ECO:0000259" key="10">
    <source>
        <dbReference type="PROSITE" id="PS51282"/>
    </source>
</evidence>
<feature type="compositionally biased region" description="Basic and acidic residues" evidence="7">
    <location>
        <begin position="467"/>
        <end position="482"/>
    </location>
</feature>
<feature type="region of interest" description="Disordered" evidence="7">
    <location>
        <begin position="1211"/>
        <end position="1276"/>
    </location>
</feature>
<dbReference type="RefSeq" id="XP_036370021.1">
    <property type="nucleotide sequence ID" value="XM_036514128.1"/>
</dbReference>
<feature type="region of interest" description="Disordered" evidence="7">
    <location>
        <begin position="954"/>
        <end position="1158"/>
    </location>
</feature>
<dbReference type="PANTHER" id="PTHR15439">
    <property type="entry name" value="RETINOBLASTOMA-BINDING PROTEIN 6"/>
    <property type="match status" value="1"/>
</dbReference>
<feature type="region of interest" description="Disordered" evidence="7">
    <location>
        <begin position="840"/>
        <end position="885"/>
    </location>
</feature>
<dbReference type="PROSITE" id="PS50158">
    <property type="entry name" value="ZF_CCHC"/>
    <property type="match status" value="1"/>
</dbReference>
<evidence type="ECO:0000259" key="8">
    <source>
        <dbReference type="PROSITE" id="PS50089"/>
    </source>
</evidence>
<feature type="compositionally biased region" description="Low complexity" evidence="7">
    <location>
        <begin position="669"/>
        <end position="697"/>
    </location>
</feature>
<dbReference type="RefSeq" id="XP_036370020.1">
    <property type="nucleotide sequence ID" value="XM_036514127.1"/>
</dbReference>
<feature type="compositionally biased region" description="Basic residues" evidence="7">
    <location>
        <begin position="1423"/>
        <end position="1445"/>
    </location>
</feature>
<comment type="subcellular location">
    <subcellularLocation>
        <location evidence="1">Nucleus</location>
    </subcellularLocation>
</comment>
<dbReference type="RefSeq" id="XP_036370022.1">
    <property type="nucleotide sequence ID" value="XM_036514129.1"/>
</dbReference>
<dbReference type="PROSITE" id="PS50089">
    <property type="entry name" value="ZF_RING_2"/>
    <property type="match status" value="1"/>
</dbReference>
<feature type="compositionally biased region" description="Basic and acidic residues" evidence="7">
    <location>
        <begin position="1475"/>
        <end position="1491"/>
    </location>
</feature>
<feature type="compositionally biased region" description="Basic and acidic residues" evidence="7">
    <location>
        <begin position="1359"/>
        <end position="1370"/>
    </location>
</feature>
<feature type="region of interest" description="Disordered" evidence="7">
    <location>
        <begin position="662"/>
        <end position="828"/>
    </location>
</feature>
<feature type="compositionally biased region" description="Gly residues" evidence="7">
    <location>
        <begin position="1586"/>
        <end position="1596"/>
    </location>
</feature>
<evidence type="ECO:0000259" key="9">
    <source>
        <dbReference type="PROSITE" id="PS50158"/>
    </source>
</evidence>
<reference evidence="12 13" key="1">
    <citation type="submission" date="2025-08" db="UniProtKB">
        <authorList>
            <consortium name="RefSeq"/>
        </authorList>
    </citation>
    <scope>IDENTIFICATION</scope>
</reference>
<feature type="compositionally biased region" description="Basic residues" evidence="7">
    <location>
        <begin position="736"/>
        <end position="750"/>
    </location>
</feature>
<feature type="compositionally biased region" description="Low complexity" evidence="7">
    <location>
        <begin position="1523"/>
        <end position="1544"/>
    </location>
</feature>
<dbReference type="InterPro" id="IPR001841">
    <property type="entry name" value="Znf_RING"/>
</dbReference>
<feature type="compositionally biased region" description="Gly residues" evidence="7">
    <location>
        <begin position="1545"/>
        <end position="1561"/>
    </location>
</feature>
<feature type="compositionally biased region" description="Basic and acidic residues" evidence="7">
    <location>
        <begin position="1248"/>
        <end position="1258"/>
    </location>
</feature>
<dbReference type="GO" id="GO:0005634">
    <property type="term" value="C:nucleus"/>
    <property type="evidence" value="ECO:0007669"/>
    <property type="project" value="UniProtKB-SubCell"/>
</dbReference>
<organism evidence="11 12">
    <name type="scientific">Octopus sinensis</name>
    <name type="common">East Asian common octopus</name>
    <dbReference type="NCBI Taxonomy" id="2607531"/>
    <lineage>
        <taxon>Eukaryota</taxon>
        <taxon>Metazoa</taxon>
        <taxon>Spiralia</taxon>
        <taxon>Lophotrochozoa</taxon>
        <taxon>Mollusca</taxon>
        <taxon>Cephalopoda</taxon>
        <taxon>Coleoidea</taxon>
        <taxon>Octopodiformes</taxon>
        <taxon>Octopoda</taxon>
        <taxon>Incirrata</taxon>
        <taxon>Octopodidae</taxon>
        <taxon>Octopus</taxon>
    </lineage>
</organism>
<evidence type="ECO:0000256" key="2">
    <source>
        <dbReference type="ARBA" id="ARBA00022723"/>
    </source>
</evidence>
<keyword evidence="5" id="KW-0539">Nucleus</keyword>
<feature type="compositionally biased region" description="Low complexity" evidence="7">
    <location>
        <begin position="1383"/>
        <end position="1422"/>
    </location>
</feature>
<keyword evidence="4" id="KW-0862">Zinc</keyword>
<evidence type="ECO:0000313" key="12">
    <source>
        <dbReference type="RefSeq" id="XP_029652281.1"/>
    </source>
</evidence>
<feature type="compositionally biased region" description="Basic and acidic residues" evidence="7">
    <location>
        <begin position="1054"/>
        <end position="1077"/>
    </location>
</feature>
<dbReference type="GO" id="GO:0006511">
    <property type="term" value="P:ubiquitin-dependent protein catabolic process"/>
    <property type="evidence" value="ECO:0007669"/>
    <property type="project" value="TreeGrafter"/>
</dbReference>
<feature type="compositionally biased region" description="Gly residues" evidence="7">
    <location>
        <begin position="1458"/>
        <end position="1471"/>
    </location>
</feature>
<evidence type="ECO:0000256" key="6">
    <source>
        <dbReference type="PROSITE-ProRule" id="PRU00047"/>
    </source>
</evidence>
<dbReference type="Gene3D" id="3.30.40.10">
    <property type="entry name" value="Zinc/RING finger domain, C3HC4 (zinc finger)"/>
    <property type="match status" value="1"/>
</dbReference>
<evidence type="ECO:0000313" key="15">
    <source>
        <dbReference type="RefSeq" id="XP_036370022.1"/>
    </source>
</evidence>
<feature type="compositionally biased region" description="Basic and acidic residues" evidence="7">
    <location>
        <begin position="974"/>
        <end position="987"/>
    </location>
</feature>
<feature type="compositionally biased region" description="Pro residues" evidence="7">
    <location>
        <begin position="867"/>
        <end position="882"/>
    </location>
</feature>
<feature type="compositionally biased region" description="Low complexity" evidence="7">
    <location>
        <begin position="988"/>
        <end position="1001"/>
    </location>
</feature>
<dbReference type="SUPFAM" id="SSF57850">
    <property type="entry name" value="RING/U-box"/>
    <property type="match status" value="1"/>
</dbReference>
<evidence type="ECO:0000313" key="11">
    <source>
        <dbReference type="Proteomes" id="UP000515154"/>
    </source>
</evidence>
<feature type="domain" description="DWNN" evidence="10">
    <location>
        <begin position="4"/>
        <end position="77"/>
    </location>
</feature>
<dbReference type="Pfam" id="PF08783">
    <property type="entry name" value="DWNN"/>
    <property type="match status" value="1"/>
</dbReference>
<feature type="compositionally biased region" description="Low complexity" evidence="7">
    <location>
        <begin position="1105"/>
        <end position="1130"/>
    </location>
</feature>
<dbReference type="InterPro" id="IPR001878">
    <property type="entry name" value="Znf_CCHC"/>
</dbReference>
<dbReference type="FunFam" id="3.10.20.90:FF:000070">
    <property type="entry name" value="E3 ubiquitin-protein ligase RBBP6 isoform X2"/>
    <property type="match status" value="1"/>
</dbReference>
<dbReference type="GO" id="GO:0008270">
    <property type="term" value="F:zinc ion binding"/>
    <property type="evidence" value="ECO:0007669"/>
    <property type="project" value="UniProtKB-KW"/>
</dbReference>
<proteinExistence type="predicted"/>
<keyword evidence="2" id="KW-0479">Metal-binding</keyword>
<evidence type="ECO:0000256" key="4">
    <source>
        <dbReference type="ARBA" id="ARBA00022833"/>
    </source>
</evidence>
<dbReference type="Proteomes" id="UP000515154">
    <property type="component" value="Linkage group LG27"/>
</dbReference>
<dbReference type="KEGG" id="osn:115225468"/>
<feature type="compositionally biased region" description="Low complexity" evidence="7">
    <location>
        <begin position="709"/>
        <end position="728"/>
    </location>
</feature>
<feature type="region of interest" description="Disordered" evidence="7">
    <location>
        <begin position="1356"/>
        <end position="1637"/>
    </location>
</feature>
<dbReference type="SMART" id="SM00184">
    <property type="entry name" value="RING"/>
    <property type="match status" value="1"/>
</dbReference>
<dbReference type="GO" id="GO:0003676">
    <property type="term" value="F:nucleic acid binding"/>
    <property type="evidence" value="ECO:0007669"/>
    <property type="project" value="InterPro"/>
</dbReference>
<dbReference type="Gene3D" id="4.10.60.10">
    <property type="entry name" value="Zinc finger, CCHC-type"/>
    <property type="match status" value="1"/>
</dbReference>
<keyword evidence="11" id="KW-1185">Reference proteome</keyword>
<name>A0A6P7TTR0_9MOLL</name>
<dbReference type="GO" id="GO:0006397">
    <property type="term" value="P:mRNA processing"/>
    <property type="evidence" value="ECO:0007669"/>
    <property type="project" value="InterPro"/>
</dbReference>
<feature type="compositionally biased region" description="Basic residues" evidence="7">
    <location>
        <begin position="758"/>
        <end position="776"/>
    </location>
</feature>
<feature type="compositionally biased region" description="Basic and acidic residues" evidence="7">
    <location>
        <begin position="1446"/>
        <end position="1457"/>
    </location>
</feature>
<dbReference type="Gene3D" id="3.10.20.90">
    <property type="entry name" value="Phosphatidylinositol 3-kinase Catalytic Subunit, Chain A, domain 1"/>
    <property type="match status" value="1"/>
</dbReference>